<keyword evidence="2" id="KW-0624">Polysaccharide degradation</keyword>
<accession>A0ABZ1J802</accession>
<evidence type="ECO:0000256" key="2">
    <source>
        <dbReference type="ARBA" id="ARBA00023326"/>
    </source>
</evidence>
<dbReference type="CDD" id="cd00063">
    <property type="entry name" value="FN3"/>
    <property type="match status" value="1"/>
</dbReference>
<dbReference type="Proteomes" id="UP001432166">
    <property type="component" value="Chromosome"/>
</dbReference>
<feature type="region of interest" description="Disordered" evidence="3">
    <location>
        <begin position="141"/>
        <end position="179"/>
    </location>
</feature>
<reference evidence="6" key="1">
    <citation type="submission" date="2022-10" db="EMBL/GenBank/DDBJ databases">
        <title>The complete genomes of actinobacterial strains from the NBC collection.</title>
        <authorList>
            <person name="Joergensen T.S."/>
            <person name="Alvarez Arevalo M."/>
            <person name="Sterndorff E.B."/>
            <person name="Faurdal D."/>
            <person name="Vuksanovic O."/>
            <person name="Mourched A.-S."/>
            <person name="Charusanti P."/>
            <person name="Shaw S."/>
            <person name="Blin K."/>
            <person name="Weber T."/>
        </authorList>
    </citation>
    <scope>NUCLEOTIDE SEQUENCE</scope>
    <source>
        <strain evidence="6">NBC_00189</strain>
    </source>
</reference>
<feature type="compositionally biased region" description="Basic and acidic residues" evidence="3">
    <location>
        <begin position="149"/>
        <end position="165"/>
    </location>
</feature>
<proteinExistence type="predicted"/>
<keyword evidence="2" id="KW-0119">Carbohydrate metabolism</keyword>
<feature type="region of interest" description="Disordered" evidence="3">
    <location>
        <begin position="30"/>
        <end position="50"/>
    </location>
</feature>
<dbReference type="InterPro" id="IPR013783">
    <property type="entry name" value="Ig-like_fold"/>
</dbReference>
<dbReference type="EMBL" id="CP108133">
    <property type="protein sequence ID" value="WTP47751.1"/>
    <property type="molecule type" value="Genomic_DNA"/>
</dbReference>
<keyword evidence="1" id="KW-0326">Glycosidase</keyword>
<dbReference type="SUPFAM" id="SSF49265">
    <property type="entry name" value="Fibronectin type III"/>
    <property type="match status" value="1"/>
</dbReference>
<dbReference type="PROSITE" id="PS50853">
    <property type="entry name" value="FN3"/>
    <property type="match status" value="1"/>
</dbReference>
<feature type="chain" id="PRO_5045781208" evidence="4">
    <location>
        <begin position="28"/>
        <end position="275"/>
    </location>
</feature>
<evidence type="ECO:0000313" key="6">
    <source>
        <dbReference type="EMBL" id="WTP47751.1"/>
    </source>
</evidence>
<keyword evidence="4" id="KW-0732">Signal</keyword>
<dbReference type="InterPro" id="IPR036116">
    <property type="entry name" value="FN3_sf"/>
</dbReference>
<keyword evidence="1" id="KW-0378">Hydrolase</keyword>
<evidence type="ECO:0000256" key="1">
    <source>
        <dbReference type="ARBA" id="ARBA00023295"/>
    </source>
</evidence>
<evidence type="ECO:0000313" key="7">
    <source>
        <dbReference type="Proteomes" id="UP001432166"/>
    </source>
</evidence>
<name>A0ABZ1J802_9ACTN</name>
<protein>
    <submittedName>
        <fullName evidence="6">Fibronectin type III domain-containing protein</fullName>
    </submittedName>
</protein>
<sequence>MRVPVHGAAPTALVLALSLLVVGPALSACDTPRTPGTPRTAGEAGTTGTAGAAPGVVLRAERTSPTDIDLRWQGGGGPGVSGHILEFATDTAGPYTVLQYLPPQVTSYRHPDLMPHTTFHYRLRAFAGPVSKPVDVSLPAGGLTAADEDAGHDWLPARKDPERTSPGRPLRPTGAGAPTGFKAVVKHANGILFTWTDHASDEKGFLLESRIPGDSDEGSGDDSGYAPVAVFEPDVNSAGLITLPTEKQGSYRVRAFTHGALSNVVRLTTGASADQ</sequence>
<gene>
    <name evidence="6" type="ORF">OG288_05100</name>
</gene>
<evidence type="ECO:0000259" key="5">
    <source>
        <dbReference type="PROSITE" id="PS50853"/>
    </source>
</evidence>
<organism evidence="6 7">
    <name type="scientific">Streptomyces tauricus</name>
    <dbReference type="NCBI Taxonomy" id="68274"/>
    <lineage>
        <taxon>Bacteria</taxon>
        <taxon>Bacillati</taxon>
        <taxon>Actinomycetota</taxon>
        <taxon>Actinomycetes</taxon>
        <taxon>Kitasatosporales</taxon>
        <taxon>Streptomycetaceae</taxon>
        <taxon>Streptomyces</taxon>
        <taxon>Streptomyces aurantiacus group</taxon>
    </lineage>
</organism>
<dbReference type="Gene3D" id="2.60.40.10">
    <property type="entry name" value="Immunoglobulins"/>
    <property type="match status" value="1"/>
</dbReference>
<evidence type="ECO:0000256" key="3">
    <source>
        <dbReference type="SAM" id="MobiDB-lite"/>
    </source>
</evidence>
<feature type="domain" description="Fibronectin type-III" evidence="5">
    <location>
        <begin position="53"/>
        <end position="141"/>
    </location>
</feature>
<dbReference type="RefSeq" id="WP_328936788.1">
    <property type="nucleotide sequence ID" value="NZ_CP108133.1"/>
</dbReference>
<evidence type="ECO:0000256" key="4">
    <source>
        <dbReference type="SAM" id="SignalP"/>
    </source>
</evidence>
<dbReference type="PROSITE" id="PS51257">
    <property type="entry name" value="PROKAR_LIPOPROTEIN"/>
    <property type="match status" value="1"/>
</dbReference>
<feature type="signal peptide" evidence="4">
    <location>
        <begin position="1"/>
        <end position="27"/>
    </location>
</feature>
<dbReference type="InterPro" id="IPR003961">
    <property type="entry name" value="FN3_dom"/>
</dbReference>
<keyword evidence="7" id="KW-1185">Reference proteome</keyword>